<feature type="non-terminal residue" evidence="2">
    <location>
        <position position="52"/>
    </location>
</feature>
<dbReference type="AlphaFoldDB" id="A0A8S3I684"/>
<evidence type="ECO:0000313" key="2">
    <source>
        <dbReference type="EMBL" id="CAF5192601.1"/>
    </source>
</evidence>
<name>A0A8S3I684_9BILA</name>
<dbReference type="PANTHER" id="PTHR13379:SF0">
    <property type="entry name" value="UPF0415 PROTEIN C7ORF25"/>
    <property type="match status" value="1"/>
</dbReference>
<feature type="domain" description="DUF1308" evidence="1">
    <location>
        <begin position="2"/>
        <end position="51"/>
    </location>
</feature>
<accession>A0A8S3I684</accession>
<evidence type="ECO:0000259" key="1">
    <source>
        <dbReference type="Pfam" id="PF07000"/>
    </source>
</evidence>
<organism evidence="2 3">
    <name type="scientific">Rotaria magnacalcarata</name>
    <dbReference type="NCBI Taxonomy" id="392030"/>
    <lineage>
        <taxon>Eukaryota</taxon>
        <taxon>Metazoa</taxon>
        <taxon>Spiralia</taxon>
        <taxon>Gnathifera</taxon>
        <taxon>Rotifera</taxon>
        <taxon>Eurotatoria</taxon>
        <taxon>Bdelloidea</taxon>
        <taxon>Philodinida</taxon>
        <taxon>Philodinidae</taxon>
        <taxon>Rotaria</taxon>
    </lineage>
</organism>
<proteinExistence type="predicted"/>
<protein>
    <recommendedName>
        <fullName evidence="1">DUF1308 domain-containing protein</fullName>
    </recommendedName>
</protein>
<feature type="non-terminal residue" evidence="2">
    <location>
        <position position="1"/>
    </location>
</feature>
<dbReference type="PANTHER" id="PTHR13379">
    <property type="entry name" value="UNCHARACTERIZED DUF1308"/>
    <property type="match status" value="1"/>
</dbReference>
<reference evidence="2" key="1">
    <citation type="submission" date="2021-02" db="EMBL/GenBank/DDBJ databases">
        <authorList>
            <person name="Nowell W R."/>
        </authorList>
    </citation>
    <scope>NUCLEOTIDE SEQUENCE</scope>
</reference>
<comment type="caution">
    <text evidence="2">The sequence shown here is derived from an EMBL/GenBank/DDBJ whole genome shotgun (WGS) entry which is preliminary data.</text>
</comment>
<dbReference type="Proteomes" id="UP000681720">
    <property type="component" value="Unassembled WGS sequence"/>
</dbReference>
<evidence type="ECO:0000313" key="3">
    <source>
        <dbReference type="Proteomes" id="UP000681720"/>
    </source>
</evidence>
<dbReference type="EMBL" id="CAJOBJ010338884">
    <property type="protein sequence ID" value="CAF5192601.1"/>
    <property type="molecule type" value="Genomic_DNA"/>
</dbReference>
<gene>
    <name evidence="2" type="ORF">GIL414_LOCUS73548</name>
</gene>
<dbReference type="InterPro" id="IPR010733">
    <property type="entry name" value="DUF1308"/>
</dbReference>
<sequence>LTIVPDCLSERSAVIQESVKIKPRTKTIFGTGDHLRAVTMTANRGFVRAAAQ</sequence>
<dbReference type="Pfam" id="PF07000">
    <property type="entry name" value="DUF1308"/>
    <property type="match status" value="1"/>
</dbReference>